<organism evidence="2 3">
    <name type="scientific">Anaerococcus martiniensis</name>
    <dbReference type="NCBI Taxonomy" id="3115615"/>
    <lineage>
        <taxon>Bacteria</taxon>
        <taxon>Bacillati</taxon>
        <taxon>Bacillota</taxon>
        <taxon>Tissierellia</taxon>
        <taxon>Tissierellales</taxon>
        <taxon>Peptoniphilaceae</taxon>
        <taxon>Anaerococcus</taxon>
    </lineage>
</organism>
<proteinExistence type="predicted"/>
<evidence type="ECO:0000256" key="1">
    <source>
        <dbReference type="SAM" id="Phobius"/>
    </source>
</evidence>
<feature type="transmembrane region" description="Helical" evidence="1">
    <location>
        <begin position="36"/>
        <end position="56"/>
    </location>
</feature>
<feature type="transmembrane region" description="Helical" evidence="1">
    <location>
        <begin position="9"/>
        <end position="30"/>
    </location>
</feature>
<dbReference type="EMBL" id="JBGMEI010000012">
    <property type="protein sequence ID" value="MFO3666058.1"/>
    <property type="molecule type" value="Genomic_DNA"/>
</dbReference>
<sequence length="192" mass="21854">MKKIKTQELTVMAISLALMVVLGSILYFVGRSLPIPGGRLLAMAPAFSFIFTALILRIKKIGVISLISFVFGIFLLKFSIFGVIAIWASAFLADILTFLLIRKYKSYRDIYLTVPINGFLQVWTSYFVVMRFVPESKFTQAALIPTLILSLAVYLIGLYSSKYFIKLMDERSLLGKKFDDKQMKMNYERGNK</sequence>
<evidence type="ECO:0008006" key="4">
    <source>
        <dbReference type="Google" id="ProtNLM"/>
    </source>
</evidence>
<feature type="transmembrane region" description="Helical" evidence="1">
    <location>
        <begin position="141"/>
        <end position="161"/>
    </location>
</feature>
<feature type="transmembrane region" description="Helical" evidence="1">
    <location>
        <begin position="61"/>
        <end position="78"/>
    </location>
</feature>
<name>A0ABW9MB04_9FIRM</name>
<reference evidence="2 3" key="1">
    <citation type="journal article" date="2025" name="Anaerobe">
        <title>Description of Anaerococcus kampingiae sp. nov., Anaerococcus groningensis sp. nov., Anaerococcus martiniensis sp. nov., and Anaerococcus cruorum sp. nov., isolated from human clinical specimens.</title>
        <authorList>
            <person name="Boiten K.E."/>
            <person name="Meijer J."/>
            <person name="van Wezel E.M."/>
            <person name="Veloo A.C.M."/>
        </authorList>
    </citation>
    <scope>NUCLEOTIDE SEQUENCE [LARGE SCALE GENOMIC DNA]</scope>
    <source>
        <strain evidence="2 3">ENR0831</strain>
    </source>
</reference>
<keyword evidence="1" id="KW-0472">Membrane</keyword>
<evidence type="ECO:0000313" key="2">
    <source>
        <dbReference type="EMBL" id="MFO3666058.1"/>
    </source>
</evidence>
<keyword evidence="1" id="KW-0812">Transmembrane</keyword>
<feature type="transmembrane region" description="Helical" evidence="1">
    <location>
        <begin position="84"/>
        <end position="101"/>
    </location>
</feature>
<comment type="caution">
    <text evidence="2">The sequence shown here is derived from an EMBL/GenBank/DDBJ whole genome shotgun (WGS) entry which is preliminary data.</text>
</comment>
<feature type="transmembrane region" description="Helical" evidence="1">
    <location>
        <begin position="110"/>
        <end position="129"/>
    </location>
</feature>
<dbReference type="RefSeq" id="WP_410031712.1">
    <property type="nucleotide sequence ID" value="NZ_JBGMEI010000012.1"/>
</dbReference>
<keyword evidence="3" id="KW-1185">Reference proteome</keyword>
<accession>A0ABW9MB04</accession>
<keyword evidence="1" id="KW-1133">Transmembrane helix</keyword>
<evidence type="ECO:0000313" key="3">
    <source>
        <dbReference type="Proteomes" id="UP001637996"/>
    </source>
</evidence>
<dbReference type="Proteomes" id="UP001637996">
    <property type="component" value="Unassembled WGS sequence"/>
</dbReference>
<gene>
    <name evidence="2" type="ORF">ACCQ41_07350</name>
</gene>
<protein>
    <recommendedName>
        <fullName evidence="4">ABC transporter permease</fullName>
    </recommendedName>
</protein>